<gene>
    <name evidence="2" type="ORF">SAMN05444170_1502</name>
</gene>
<proteinExistence type="predicted"/>
<evidence type="ECO:0000313" key="3">
    <source>
        <dbReference type="Proteomes" id="UP000184096"/>
    </source>
</evidence>
<keyword evidence="3" id="KW-1185">Reference proteome</keyword>
<dbReference type="EMBL" id="LT670849">
    <property type="protein sequence ID" value="SHN69143.1"/>
    <property type="molecule type" value="Genomic_DNA"/>
</dbReference>
<dbReference type="OrthoDB" id="7747909at2"/>
<organism evidence="2 3">
    <name type="scientific">Bradyrhizobium erythrophlei</name>
    <dbReference type="NCBI Taxonomy" id="1437360"/>
    <lineage>
        <taxon>Bacteria</taxon>
        <taxon>Pseudomonadati</taxon>
        <taxon>Pseudomonadota</taxon>
        <taxon>Alphaproteobacteria</taxon>
        <taxon>Hyphomicrobiales</taxon>
        <taxon>Nitrobacteraceae</taxon>
        <taxon>Bradyrhizobium</taxon>
    </lineage>
</organism>
<protein>
    <submittedName>
        <fullName evidence="2">Uncharacterized protein</fullName>
    </submittedName>
</protein>
<accession>A0A1M7TER5</accession>
<feature type="region of interest" description="Disordered" evidence="1">
    <location>
        <begin position="85"/>
        <end position="108"/>
    </location>
</feature>
<sequence>MFDKTCAICGGPFKARTRGTMTCSPKCTSVKISRSRRTWAERTIGDPRWDFWSETDNRYCDVVARLNDEWRVIRTRDEMSWALQHRLPAPTSNSESRRSPRMNPGRPPKAFVPYSDAWRGVSYFTTSEALRRSVRERAGKIDPHAVFALAALPPSIGAPRKAPRREPDAADPLARLHWTLTAKPPAGNRRTGEASGAREQAIQR</sequence>
<feature type="region of interest" description="Disordered" evidence="1">
    <location>
        <begin position="179"/>
        <end position="204"/>
    </location>
</feature>
<evidence type="ECO:0000313" key="2">
    <source>
        <dbReference type="EMBL" id="SHN69143.1"/>
    </source>
</evidence>
<dbReference type="AlphaFoldDB" id="A0A1M7TER5"/>
<dbReference type="Proteomes" id="UP000184096">
    <property type="component" value="Chromosome I"/>
</dbReference>
<evidence type="ECO:0000256" key="1">
    <source>
        <dbReference type="SAM" id="MobiDB-lite"/>
    </source>
</evidence>
<reference evidence="3" key="1">
    <citation type="submission" date="2016-11" db="EMBL/GenBank/DDBJ databases">
        <authorList>
            <person name="Varghese N."/>
            <person name="Submissions S."/>
        </authorList>
    </citation>
    <scope>NUCLEOTIDE SEQUENCE [LARGE SCALE GENOMIC DNA]</scope>
    <source>
        <strain evidence="3">GAS401</strain>
    </source>
</reference>
<dbReference type="RefSeq" id="WP_156898434.1">
    <property type="nucleotide sequence ID" value="NZ_LT670849.1"/>
</dbReference>
<name>A0A1M7TER5_9BRAD</name>